<accession>A0A5C1AF74</accession>
<dbReference type="RefSeq" id="WP_149112060.1">
    <property type="nucleotide sequence ID" value="NZ_CP042425.1"/>
</dbReference>
<proteinExistence type="predicted"/>
<dbReference type="EMBL" id="CP042425">
    <property type="protein sequence ID" value="QEL17450.1"/>
    <property type="molecule type" value="Genomic_DNA"/>
</dbReference>
<gene>
    <name evidence="2" type="ORF">PX52LOC_04439</name>
</gene>
<sequence length="80" mass="8450">MSIESRLAKLEQDEAAAGDTGPLVVRYGCTPDTDPKPAVPRTGDTRFCLAAGDSLPAWAKGRPTIFLPAETGPHDWPGDS</sequence>
<feature type="compositionally biased region" description="Basic and acidic residues" evidence="1">
    <location>
        <begin position="1"/>
        <end position="12"/>
    </location>
</feature>
<reference evidence="3" key="1">
    <citation type="submission" date="2019-08" db="EMBL/GenBank/DDBJ databases">
        <title>Limnoglobus roseus gen. nov., sp. nov., a novel freshwater planctomycete with a giant genome from the family Gemmataceae.</title>
        <authorList>
            <person name="Kulichevskaya I.S."/>
            <person name="Naumoff D.G."/>
            <person name="Miroshnikov K."/>
            <person name="Ivanova A."/>
            <person name="Philippov D.A."/>
            <person name="Hakobyan A."/>
            <person name="Rijpstra I.C."/>
            <person name="Sinninghe Damste J.S."/>
            <person name="Liesack W."/>
            <person name="Dedysh S.N."/>
        </authorList>
    </citation>
    <scope>NUCLEOTIDE SEQUENCE [LARGE SCALE GENOMIC DNA]</scope>
    <source>
        <strain evidence="3">PX52</strain>
    </source>
</reference>
<keyword evidence="3" id="KW-1185">Reference proteome</keyword>
<protein>
    <submittedName>
        <fullName evidence="2">Uncharacterized protein</fullName>
    </submittedName>
</protein>
<evidence type="ECO:0000256" key="1">
    <source>
        <dbReference type="SAM" id="MobiDB-lite"/>
    </source>
</evidence>
<evidence type="ECO:0000313" key="2">
    <source>
        <dbReference type="EMBL" id="QEL17450.1"/>
    </source>
</evidence>
<dbReference type="Proteomes" id="UP000324974">
    <property type="component" value="Chromosome"/>
</dbReference>
<dbReference type="KEGG" id="lrs:PX52LOC_04439"/>
<organism evidence="2 3">
    <name type="scientific">Limnoglobus roseus</name>
    <dbReference type="NCBI Taxonomy" id="2598579"/>
    <lineage>
        <taxon>Bacteria</taxon>
        <taxon>Pseudomonadati</taxon>
        <taxon>Planctomycetota</taxon>
        <taxon>Planctomycetia</taxon>
        <taxon>Gemmatales</taxon>
        <taxon>Gemmataceae</taxon>
        <taxon>Limnoglobus</taxon>
    </lineage>
</organism>
<evidence type="ECO:0000313" key="3">
    <source>
        <dbReference type="Proteomes" id="UP000324974"/>
    </source>
</evidence>
<name>A0A5C1AF74_9BACT</name>
<dbReference type="AlphaFoldDB" id="A0A5C1AF74"/>
<feature type="region of interest" description="Disordered" evidence="1">
    <location>
        <begin position="1"/>
        <end position="21"/>
    </location>
</feature>